<dbReference type="EMBL" id="WIUZ02000011">
    <property type="protein sequence ID" value="KAF9782708.1"/>
    <property type="molecule type" value="Genomic_DNA"/>
</dbReference>
<feature type="compositionally biased region" description="Polar residues" evidence="1">
    <location>
        <begin position="321"/>
        <end position="335"/>
    </location>
</feature>
<keyword evidence="2" id="KW-0472">Membrane</keyword>
<accession>A0A9P6HAR4</accession>
<feature type="transmembrane region" description="Helical" evidence="2">
    <location>
        <begin position="145"/>
        <end position="165"/>
    </location>
</feature>
<evidence type="ECO:0000256" key="2">
    <source>
        <dbReference type="SAM" id="Phobius"/>
    </source>
</evidence>
<evidence type="ECO:0000313" key="4">
    <source>
        <dbReference type="EMBL" id="KAF9782708.1"/>
    </source>
</evidence>
<protein>
    <recommendedName>
        <fullName evidence="3">DUF6535 domain-containing protein</fullName>
    </recommendedName>
</protein>
<organism evidence="4 5">
    <name type="scientific">Thelephora terrestris</name>
    <dbReference type="NCBI Taxonomy" id="56493"/>
    <lineage>
        <taxon>Eukaryota</taxon>
        <taxon>Fungi</taxon>
        <taxon>Dikarya</taxon>
        <taxon>Basidiomycota</taxon>
        <taxon>Agaricomycotina</taxon>
        <taxon>Agaricomycetes</taxon>
        <taxon>Thelephorales</taxon>
        <taxon>Thelephoraceae</taxon>
        <taxon>Thelephora</taxon>
    </lineage>
</organism>
<reference evidence="4" key="2">
    <citation type="submission" date="2020-11" db="EMBL/GenBank/DDBJ databases">
        <authorList>
            <consortium name="DOE Joint Genome Institute"/>
            <person name="Kuo A."/>
            <person name="Miyauchi S."/>
            <person name="Kiss E."/>
            <person name="Drula E."/>
            <person name="Kohler A."/>
            <person name="Sanchez-Garcia M."/>
            <person name="Andreopoulos B."/>
            <person name="Barry K.W."/>
            <person name="Bonito G."/>
            <person name="Buee M."/>
            <person name="Carver A."/>
            <person name="Chen C."/>
            <person name="Cichocki N."/>
            <person name="Clum A."/>
            <person name="Culley D."/>
            <person name="Crous P.W."/>
            <person name="Fauchery L."/>
            <person name="Girlanda M."/>
            <person name="Hayes R."/>
            <person name="Keri Z."/>
            <person name="Labutti K."/>
            <person name="Lipzen A."/>
            <person name="Lombard V."/>
            <person name="Magnuson J."/>
            <person name="Maillard F."/>
            <person name="Morin E."/>
            <person name="Murat C."/>
            <person name="Nolan M."/>
            <person name="Ohm R."/>
            <person name="Pangilinan J."/>
            <person name="Pereira M."/>
            <person name="Perotto S."/>
            <person name="Peter M."/>
            <person name="Riley R."/>
            <person name="Sitrit Y."/>
            <person name="Stielow B."/>
            <person name="Szollosi G."/>
            <person name="Zifcakova L."/>
            <person name="Stursova M."/>
            <person name="Spatafora J.W."/>
            <person name="Tedersoo L."/>
            <person name="Vaario L.-M."/>
            <person name="Yamada A."/>
            <person name="Yan M."/>
            <person name="Wang P."/>
            <person name="Xu J."/>
            <person name="Bruns T."/>
            <person name="Baldrian P."/>
            <person name="Vilgalys R."/>
            <person name="Henrissat B."/>
            <person name="Grigoriev I.V."/>
            <person name="Hibbett D."/>
            <person name="Nagy L.G."/>
            <person name="Martin F.M."/>
        </authorList>
    </citation>
    <scope>NUCLEOTIDE SEQUENCE</scope>
    <source>
        <strain evidence="4">UH-Tt-Lm1</strain>
    </source>
</reference>
<feature type="transmembrane region" description="Helical" evidence="2">
    <location>
        <begin position="199"/>
        <end position="220"/>
    </location>
</feature>
<feature type="transmembrane region" description="Helical" evidence="2">
    <location>
        <begin position="59"/>
        <end position="78"/>
    </location>
</feature>
<feature type="domain" description="DUF6535" evidence="3">
    <location>
        <begin position="39"/>
        <end position="224"/>
    </location>
</feature>
<feature type="region of interest" description="Disordered" evidence="1">
    <location>
        <begin position="321"/>
        <end position="343"/>
    </location>
</feature>
<dbReference type="InterPro" id="IPR045338">
    <property type="entry name" value="DUF6535"/>
</dbReference>
<evidence type="ECO:0000259" key="3">
    <source>
        <dbReference type="Pfam" id="PF20153"/>
    </source>
</evidence>
<dbReference type="Pfam" id="PF20153">
    <property type="entry name" value="DUF6535"/>
    <property type="match status" value="1"/>
</dbReference>
<comment type="caution">
    <text evidence="4">The sequence shown here is derived from an EMBL/GenBank/DDBJ whole genome shotgun (WGS) entry which is preliminary data.</text>
</comment>
<feature type="transmembrane region" description="Helical" evidence="2">
    <location>
        <begin position="232"/>
        <end position="255"/>
    </location>
</feature>
<dbReference type="AlphaFoldDB" id="A0A9P6HAR4"/>
<keyword evidence="5" id="KW-1185">Reference proteome</keyword>
<gene>
    <name evidence="4" type="ORF">BJ322DRAFT_1072149</name>
</gene>
<sequence>MTESDRLDETLRALHLTLERLAAANNPPEVDPRRHFYKMFNREADEYDKDFHNKYHDDLNTTLIFAGLFSAVASAFIVDIQQDLRPNYNQMSFTVLKTMLDVTSEILNQLNATSGVPNHPNPTSGILTQPDVSAPSGPSVSAVQVQSILFASLASALLAAFLAMLGKQWLNLHVEGSIIDRSRHRELRMRGMITWRFKLIMECLPFVMQLSLLLLGYGLAQYLWGLSHTVSAVIAGFTVFGVLFYLFIVFAATAWKTCPFQTPVSIVFRRVISSVEKRQRLRLQKIRDQLSEVVRFKQLNQSFATVTLARSIDEELATLPQTPSSRTLSPANVSLNPEEEESTHASDTNCISTMFKFAGASDAVVALTRFIPEVNWTSNVRRVPLLEAYDCLRKSFEFLKDGRVLVRPGMRDQAYGSARALLHIRVQRLCADATDDTHKIVASKVGSLLGFRPGEDHELESTLEVLDAVFNSEREIRWQDFVFGDAHYCWLSHILRCRARVTLRTQEIPTKEVLGFVRYSLSREPLPPSRVIADCLLIANMIVGVLPDVDDRFFIMDKSEEIEEILRKIYRTLNLAVSPRSSASSRRLAVGVLELVAHLKQEKVCVESYSLFLTILENADSNDWLWHPAALSLIGAFKWGVPRPHVEDPTPLVRFLAHCFSEQENGIQVDIPLERTMLALAGALPEVIGDGIGRVDFTQPLFFNGICRALRNGSPYLLRRATVIFLRHLDSQLFEANKTFSDEKVDEFISGWSSSAQESLEKKDGFLLSEAVFGTLMGMLDSLYWRKHIPEDRWDAITLLGGIAEERIPSSFYRCAKNPTIIPYLKQADADGPDILPQWVAILWAKYYDLSGEVKSQLEAETKKLMDWSTKHFLSTYQEIVEGQIEQIEERINSHASWSFGEEVARLRKRLESLRYGRGVLISIQKMPI</sequence>
<name>A0A9P6HAR4_9AGAM</name>
<evidence type="ECO:0000256" key="1">
    <source>
        <dbReference type="SAM" id="MobiDB-lite"/>
    </source>
</evidence>
<keyword evidence="2" id="KW-1133">Transmembrane helix</keyword>
<proteinExistence type="predicted"/>
<dbReference type="Proteomes" id="UP000736335">
    <property type="component" value="Unassembled WGS sequence"/>
</dbReference>
<reference evidence="4" key="1">
    <citation type="journal article" date="2020" name="Nat. Commun.">
        <title>Large-scale genome sequencing of mycorrhizal fungi provides insights into the early evolution of symbiotic traits.</title>
        <authorList>
            <person name="Miyauchi S."/>
            <person name="Kiss E."/>
            <person name="Kuo A."/>
            <person name="Drula E."/>
            <person name="Kohler A."/>
            <person name="Sanchez-Garcia M."/>
            <person name="Morin E."/>
            <person name="Andreopoulos B."/>
            <person name="Barry K.W."/>
            <person name="Bonito G."/>
            <person name="Buee M."/>
            <person name="Carver A."/>
            <person name="Chen C."/>
            <person name="Cichocki N."/>
            <person name="Clum A."/>
            <person name="Culley D."/>
            <person name="Crous P.W."/>
            <person name="Fauchery L."/>
            <person name="Girlanda M."/>
            <person name="Hayes R.D."/>
            <person name="Keri Z."/>
            <person name="LaButti K."/>
            <person name="Lipzen A."/>
            <person name="Lombard V."/>
            <person name="Magnuson J."/>
            <person name="Maillard F."/>
            <person name="Murat C."/>
            <person name="Nolan M."/>
            <person name="Ohm R.A."/>
            <person name="Pangilinan J."/>
            <person name="Pereira M.F."/>
            <person name="Perotto S."/>
            <person name="Peter M."/>
            <person name="Pfister S."/>
            <person name="Riley R."/>
            <person name="Sitrit Y."/>
            <person name="Stielow J.B."/>
            <person name="Szollosi G."/>
            <person name="Zifcakova L."/>
            <person name="Stursova M."/>
            <person name="Spatafora J.W."/>
            <person name="Tedersoo L."/>
            <person name="Vaario L.M."/>
            <person name="Yamada A."/>
            <person name="Yan M."/>
            <person name="Wang P."/>
            <person name="Xu J."/>
            <person name="Bruns T."/>
            <person name="Baldrian P."/>
            <person name="Vilgalys R."/>
            <person name="Dunand C."/>
            <person name="Henrissat B."/>
            <person name="Grigoriev I.V."/>
            <person name="Hibbett D."/>
            <person name="Nagy L.G."/>
            <person name="Martin F.M."/>
        </authorList>
    </citation>
    <scope>NUCLEOTIDE SEQUENCE</scope>
    <source>
        <strain evidence="4">UH-Tt-Lm1</strain>
    </source>
</reference>
<evidence type="ECO:0000313" key="5">
    <source>
        <dbReference type="Proteomes" id="UP000736335"/>
    </source>
</evidence>
<dbReference type="OrthoDB" id="3221808at2759"/>
<keyword evidence="2" id="KW-0812">Transmembrane</keyword>